<keyword evidence="6" id="KW-0406">Ion transport</keyword>
<evidence type="ECO:0000313" key="16">
    <source>
        <dbReference type="EMBL" id="SBT21517.1"/>
    </source>
</evidence>
<dbReference type="InterPro" id="IPR039426">
    <property type="entry name" value="TonB-dep_rcpt-like"/>
</dbReference>
<evidence type="ECO:0000256" key="8">
    <source>
        <dbReference type="ARBA" id="ARBA00023136"/>
    </source>
</evidence>
<dbReference type="EMBL" id="FLRA01000023">
    <property type="protein sequence ID" value="SBT18562.1"/>
    <property type="molecule type" value="Genomic_DNA"/>
</dbReference>
<evidence type="ECO:0000256" key="9">
    <source>
        <dbReference type="ARBA" id="ARBA00023237"/>
    </source>
</evidence>
<dbReference type="RefSeq" id="WP_067038295.1">
    <property type="nucleotide sequence ID" value="NZ_FLRA01000023.1"/>
</dbReference>
<dbReference type="InterPro" id="IPR037066">
    <property type="entry name" value="Plug_dom_sf"/>
</dbReference>
<dbReference type="Gene3D" id="2.40.170.20">
    <property type="entry name" value="TonB-dependent receptor, beta-barrel domain"/>
    <property type="match status" value="1"/>
</dbReference>
<keyword evidence="8 10" id="KW-0472">Membrane</keyword>
<dbReference type="InterPro" id="IPR000531">
    <property type="entry name" value="Beta-barrel_TonB"/>
</dbReference>
<dbReference type="CDD" id="cd01347">
    <property type="entry name" value="ligand_gated_channel"/>
    <property type="match status" value="1"/>
</dbReference>
<dbReference type="Pfam" id="PF00593">
    <property type="entry name" value="TonB_dep_Rec_b-barrel"/>
    <property type="match status" value="1"/>
</dbReference>
<evidence type="ECO:0000256" key="4">
    <source>
        <dbReference type="ARBA" id="ARBA00022692"/>
    </source>
</evidence>
<sequence length="610" mass="66648">MTKQTFSFPVFAKTATALSILAAISQASYAADNGEAKQLRVVVTATTTEMTEAESLTSVSVIDKETIEKQQPQEITELLAGQPGIDIVTNGGYGKSTSIYTRGSNSTGTKLLIDGVPIQSHSLGSSSWQYLPMAQVERIEIVRGPKSSLYGSSAAGGVIQVFLPEAGQENKANVSLGGGSFNTKQADASVSGSSGNASYLLSVGSFDTDGAQVKEQAGDMGYSNDNVLARFGYDFESGAYAKAFIMRAEGESDYTTSNNSLRSNDYVNQVIALTGGVDITEDWQSEIQIRESRDDYDVLNDQGAPTGTYYNSQSQGVRWDNTLWLDNHEFVVGAEHIKDEFDGSYSKERTSNSVFAQSFSQFGRASVQLNIRADHYDEYDTQTTGGIAFGYQLDDIYTARVSGRTSFTAPTFNSMNAENWGYTLANEIRPETSETFEVGMRADYQYGYWDAAVYQADYDDLIAWDYPTVGNIDKARVRGLELAAGTDIEQWSFAVAATILDTQNQSEGANKGNRLVRRAHKSARIDVDRQFENASLGFTVASYGERYDDAENQSLLPGYGLLNLRASYDFAQDWNAKLTVKNAMDKAYQTAEGYSNPGRGVFLTVNYSAF</sequence>
<keyword evidence="7 11" id="KW-0798">TonB box</keyword>
<dbReference type="OrthoDB" id="9764669at2"/>
<reference evidence="16 17" key="2">
    <citation type="submission" date="2016-06" db="EMBL/GenBank/DDBJ databases">
        <authorList>
            <person name="Rodrigo-Torres L."/>
            <person name="Arahal D.R."/>
        </authorList>
    </citation>
    <scope>NUCLEOTIDE SEQUENCE [LARGE SCALE GENOMIC DNA]</scope>
    <source>
        <strain evidence="16 17">CECT 5116</strain>
    </source>
</reference>
<evidence type="ECO:0000256" key="5">
    <source>
        <dbReference type="ARBA" id="ARBA00022729"/>
    </source>
</evidence>
<dbReference type="Proteomes" id="UP000092840">
    <property type="component" value="Unassembled WGS sequence"/>
</dbReference>
<evidence type="ECO:0000256" key="1">
    <source>
        <dbReference type="ARBA" id="ARBA00004571"/>
    </source>
</evidence>
<proteinExistence type="inferred from homology"/>
<dbReference type="InterPro" id="IPR036942">
    <property type="entry name" value="Beta-barrel_TonB_sf"/>
</dbReference>
<comment type="similarity">
    <text evidence="10 11">Belongs to the TonB-dependent receptor family.</text>
</comment>
<dbReference type="SUPFAM" id="SSF56935">
    <property type="entry name" value="Porins"/>
    <property type="match status" value="1"/>
</dbReference>
<dbReference type="PANTHER" id="PTHR30069">
    <property type="entry name" value="TONB-DEPENDENT OUTER MEMBRANE RECEPTOR"/>
    <property type="match status" value="1"/>
</dbReference>
<comment type="subcellular location">
    <subcellularLocation>
        <location evidence="1 10">Cell outer membrane</location>
        <topology evidence="1 10">Multi-pass membrane protein</topology>
    </subcellularLocation>
</comment>
<feature type="domain" description="TonB-dependent receptor plug" evidence="14">
    <location>
        <begin position="54"/>
        <end position="158"/>
    </location>
</feature>
<evidence type="ECO:0000256" key="12">
    <source>
        <dbReference type="SAM" id="SignalP"/>
    </source>
</evidence>
<evidence type="ECO:0000256" key="7">
    <source>
        <dbReference type="ARBA" id="ARBA00023077"/>
    </source>
</evidence>
<dbReference type="GO" id="GO:0015889">
    <property type="term" value="P:cobalamin transport"/>
    <property type="evidence" value="ECO:0007669"/>
    <property type="project" value="TreeGrafter"/>
</dbReference>
<protein>
    <submittedName>
        <fullName evidence="15">Vitamin B12 transporter BtuB</fullName>
    </submittedName>
</protein>
<dbReference type="GO" id="GO:0009279">
    <property type="term" value="C:cell outer membrane"/>
    <property type="evidence" value="ECO:0007669"/>
    <property type="project" value="UniProtKB-SubCell"/>
</dbReference>
<gene>
    <name evidence="15" type="primary">btuB</name>
    <name evidence="15" type="ORF">MGA5115_02709</name>
    <name evidence="16" type="ORF">MGA5116_02113</name>
</gene>
<dbReference type="PANTHER" id="PTHR30069:SF53">
    <property type="entry name" value="COLICIN I RECEPTOR-RELATED"/>
    <property type="match status" value="1"/>
</dbReference>
<organism evidence="15 18">
    <name type="scientific">Marinomonas gallaica</name>
    <dbReference type="NCBI Taxonomy" id="1806667"/>
    <lineage>
        <taxon>Bacteria</taxon>
        <taxon>Pseudomonadati</taxon>
        <taxon>Pseudomonadota</taxon>
        <taxon>Gammaproteobacteria</taxon>
        <taxon>Oceanospirillales</taxon>
        <taxon>Oceanospirillaceae</taxon>
        <taxon>Marinomonas</taxon>
    </lineage>
</organism>
<evidence type="ECO:0000259" key="13">
    <source>
        <dbReference type="Pfam" id="PF00593"/>
    </source>
</evidence>
<name>A0A1C3JTT0_9GAMM</name>
<reference evidence="15 18" key="1">
    <citation type="submission" date="2016-06" db="EMBL/GenBank/DDBJ databases">
        <authorList>
            <person name="Kjaerup R.B."/>
            <person name="Dalgaard T.S."/>
            <person name="Juul-Madsen H.R."/>
        </authorList>
    </citation>
    <scope>NUCLEOTIDE SEQUENCE [LARGE SCALE GENOMIC DNA]</scope>
    <source>
        <strain evidence="15 18">CECT 5115</strain>
    </source>
</reference>
<dbReference type="InterPro" id="IPR012910">
    <property type="entry name" value="Plug_dom"/>
</dbReference>
<dbReference type="AlphaFoldDB" id="A0A1C3JTT0"/>
<dbReference type="GO" id="GO:0006811">
    <property type="term" value="P:monoatomic ion transport"/>
    <property type="evidence" value="ECO:0007669"/>
    <property type="project" value="UniProtKB-KW"/>
</dbReference>
<keyword evidence="9 10" id="KW-0998">Cell outer membrane</keyword>
<evidence type="ECO:0000256" key="6">
    <source>
        <dbReference type="ARBA" id="ARBA00023065"/>
    </source>
</evidence>
<evidence type="ECO:0000313" key="18">
    <source>
        <dbReference type="Proteomes" id="UP000092871"/>
    </source>
</evidence>
<evidence type="ECO:0000313" key="15">
    <source>
        <dbReference type="EMBL" id="SBT18562.1"/>
    </source>
</evidence>
<dbReference type="EMBL" id="FLRB01000013">
    <property type="protein sequence ID" value="SBT21517.1"/>
    <property type="molecule type" value="Genomic_DNA"/>
</dbReference>
<dbReference type="Proteomes" id="UP000092871">
    <property type="component" value="Unassembled WGS sequence"/>
</dbReference>
<evidence type="ECO:0000256" key="2">
    <source>
        <dbReference type="ARBA" id="ARBA00022448"/>
    </source>
</evidence>
<evidence type="ECO:0000256" key="3">
    <source>
        <dbReference type="ARBA" id="ARBA00022452"/>
    </source>
</evidence>
<dbReference type="PROSITE" id="PS52016">
    <property type="entry name" value="TONB_DEPENDENT_REC_3"/>
    <property type="match status" value="1"/>
</dbReference>
<dbReference type="Gene3D" id="2.170.130.10">
    <property type="entry name" value="TonB-dependent receptor, plug domain"/>
    <property type="match status" value="1"/>
</dbReference>
<keyword evidence="5 12" id="KW-0732">Signal</keyword>
<evidence type="ECO:0000256" key="10">
    <source>
        <dbReference type="PROSITE-ProRule" id="PRU01360"/>
    </source>
</evidence>
<evidence type="ECO:0000256" key="11">
    <source>
        <dbReference type="RuleBase" id="RU003357"/>
    </source>
</evidence>
<dbReference type="Pfam" id="PF07715">
    <property type="entry name" value="Plug"/>
    <property type="match status" value="1"/>
</dbReference>
<keyword evidence="3 10" id="KW-1134">Transmembrane beta strand</keyword>
<feature type="domain" description="TonB-dependent receptor-like beta-barrel" evidence="13">
    <location>
        <begin position="198"/>
        <end position="582"/>
    </location>
</feature>
<feature type="signal peptide" evidence="12">
    <location>
        <begin position="1"/>
        <end position="30"/>
    </location>
</feature>
<feature type="chain" id="PRO_5008677079" evidence="12">
    <location>
        <begin position="31"/>
        <end position="610"/>
    </location>
</feature>
<keyword evidence="2 10" id="KW-0813">Transport</keyword>
<keyword evidence="4 10" id="KW-0812">Transmembrane</keyword>
<evidence type="ECO:0000313" key="17">
    <source>
        <dbReference type="Proteomes" id="UP000092840"/>
    </source>
</evidence>
<keyword evidence="17" id="KW-1185">Reference proteome</keyword>
<accession>A0A1C3JTT0</accession>
<evidence type="ECO:0000259" key="14">
    <source>
        <dbReference type="Pfam" id="PF07715"/>
    </source>
</evidence>